<gene>
    <name evidence="1" type="ORF">NPIL_87901</name>
</gene>
<dbReference type="OrthoDB" id="10271690at2759"/>
<organism evidence="1 2">
    <name type="scientific">Nephila pilipes</name>
    <name type="common">Giant wood spider</name>
    <name type="synonym">Nephila maculata</name>
    <dbReference type="NCBI Taxonomy" id="299642"/>
    <lineage>
        <taxon>Eukaryota</taxon>
        <taxon>Metazoa</taxon>
        <taxon>Ecdysozoa</taxon>
        <taxon>Arthropoda</taxon>
        <taxon>Chelicerata</taxon>
        <taxon>Arachnida</taxon>
        <taxon>Araneae</taxon>
        <taxon>Araneomorphae</taxon>
        <taxon>Entelegynae</taxon>
        <taxon>Araneoidea</taxon>
        <taxon>Nephilidae</taxon>
        <taxon>Nephila</taxon>
    </lineage>
</organism>
<name>A0A8X6TS40_NEPPI</name>
<dbReference type="AlphaFoldDB" id="A0A8X6TS40"/>
<protein>
    <submittedName>
        <fullName evidence="1">Uncharacterized protein</fullName>
    </submittedName>
</protein>
<reference evidence="1" key="1">
    <citation type="submission" date="2020-08" db="EMBL/GenBank/DDBJ databases">
        <title>Multicomponent nature underlies the extraordinary mechanical properties of spider dragline silk.</title>
        <authorList>
            <person name="Kono N."/>
            <person name="Nakamura H."/>
            <person name="Mori M."/>
            <person name="Yoshida Y."/>
            <person name="Ohtoshi R."/>
            <person name="Malay A.D."/>
            <person name="Moran D.A.P."/>
            <person name="Tomita M."/>
            <person name="Numata K."/>
            <person name="Arakawa K."/>
        </authorList>
    </citation>
    <scope>NUCLEOTIDE SEQUENCE</scope>
</reference>
<dbReference type="Proteomes" id="UP000887013">
    <property type="component" value="Unassembled WGS sequence"/>
</dbReference>
<sequence length="76" mass="8656">MLAASRARPYLRAVRLGGLTTGTKGQRPLLRYFCALWAAYDRNSETDSVPVPRVQRPLRFLPAIGQKTKYFSESQR</sequence>
<dbReference type="EMBL" id="BMAW01110735">
    <property type="protein sequence ID" value="GFT44674.1"/>
    <property type="molecule type" value="Genomic_DNA"/>
</dbReference>
<evidence type="ECO:0000313" key="2">
    <source>
        <dbReference type="Proteomes" id="UP000887013"/>
    </source>
</evidence>
<evidence type="ECO:0000313" key="1">
    <source>
        <dbReference type="EMBL" id="GFT44674.1"/>
    </source>
</evidence>
<accession>A0A8X6TS40</accession>
<proteinExistence type="predicted"/>
<comment type="caution">
    <text evidence="1">The sequence shown here is derived from an EMBL/GenBank/DDBJ whole genome shotgun (WGS) entry which is preliminary data.</text>
</comment>
<keyword evidence="2" id="KW-1185">Reference proteome</keyword>